<evidence type="ECO:0000313" key="3">
    <source>
        <dbReference type="Proteomes" id="UP000588098"/>
    </source>
</evidence>
<name>A0A7W9Q841_9ACTN</name>
<feature type="region of interest" description="Disordered" evidence="1">
    <location>
        <begin position="1"/>
        <end position="109"/>
    </location>
</feature>
<protein>
    <submittedName>
        <fullName evidence="2">Uncharacterized protein</fullName>
    </submittedName>
</protein>
<sequence length="109" mass="12038">MEAIELRTDTERLLARPDDVRDSWPDTDRREPAERDVDERVDRDDCVDWEERPEALALAARPEPPARPLPAPPPPAAMPVGGEESKPLGETTGAKPQVSQYSSPPPMSS</sequence>
<keyword evidence="3" id="KW-1185">Reference proteome</keyword>
<evidence type="ECO:0000256" key="1">
    <source>
        <dbReference type="SAM" id="MobiDB-lite"/>
    </source>
</evidence>
<comment type="caution">
    <text evidence="2">The sequence shown here is derived from an EMBL/GenBank/DDBJ whole genome shotgun (WGS) entry which is preliminary data.</text>
</comment>
<organism evidence="2 3">
    <name type="scientific">Streptomyces zagrosensis</name>
    <dbReference type="NCBI Taxonomy" id="1042984"/>
    <lineage>
        <taxon>Bacteria</taxon>
        <taxon>Bacillati</taxon>
        <taxon>Actinomycetota</taxon>
        <taxon>Actinomycetes</taxon>
        <taxon>Kitasatosporales</taxon>
        <taxon>Streptomycetaceae</taxon>
        <taxon>Streptomyces</taxon>
    </lineage>
</organism>
<feature type="compositionally biased region" description="Pro residues" evidence="1">
    <location>
        <begin position="62"/>
        <end position="77"/>
    </location>
</feature>
<proteinExistence type="predicted"/>
<reference evidence="2 3" key="1">
    <citation type="submission" date="2020-08" db="EMBL/GenBank/DDBJ databases">
        <title>Genomic Encyclopedia of Type Strains, Phase III (KMG-III): the genomes of soil and plant-associated and newly described type strains.</title>
        <authorList>
            <person name="Whitman W."/>
        </authorList>
    </citation>
    <scope>NUCLEOTIDE SEQUENCE [LARGE SCALE GENOMIC DNA]</scope>
    <source>
        <strain evidence="2 3">CECT 8305</strain>
    </source>
</reference>
<gene>
    <name evidence="2" type="ORF">FHS42_001998</name>
</gene>
<dbReference type="Proteomes" id="UP000588098">
    <property type="component" value="Unassembled WGS sequence"/>
</dbReference>
<dbReference type="AlphaFoldDB" id="A0A7W9Q841"/>
<evidence type="ECO:0000313" key="2">
    <source>
        <dbReference type="EMBL" id="MBB5934948.1"/>
    </source>
</evidence>
<feature type="compositionally biased region" description="Basic and acidic residues" evidence="1">
    <location>
        <begin position="1"/>
        <end position="54"/>
    </location>
</feature>
<dbReference type="EMBL" id="JACHJL010000004">
    <property type="protein sequence ID" value="MBB5934948.1"/>
    <property type="molecule type" value="Genomic_DNA"/>
</dbReference>
<accession>A0A7W9Q841</accession>